<comment type="caution">
    <text evidence="1">The sequence shown here is derived from an EMBL/GenBank/DDBJ whole genome shotgun (WGS) entry which is preliminary data.</text>
</comment>
<organism evidence="1">
    <name type="scientific">bioreactor metagenome</name>
    <dbReference type="NCBI Taxonomy" id="1076179"/>
    <lineage>
        <taxon>unclassified sequences</taxon>
        <taxon>metagenomes</taxon>
        <taxon>ecological metagenomes</taxon>
    </lineage>
</organism>
<proteinExistence type="predicted"/>
<sequence length="75" mass="8024">MKLNSRKNKIGGGKTPGVGFFVIGDLGKNSGVFPGNTAGQRAVEMGILPFPGDKTLQKRTVRRARGILGGHFLWD</sequence>
<evidence type="ECO:0000313" key="1">
    <source>
        <dbReference type="EMBL" id="MPN32690.1"/>
    </source>
</evidence>
<accession>A0A645H201</accession>
<name>A0A645H201_9ZZZZ</name>
<dbReference type="AlphaFoldDB" id="A0A645H201"/>
<dbReference type="EMBL" id="VSSQ01084832">
    <property type="protein sequence ID" value="MPN32690.1"/>
    <property type="molecule type" value="Genomic_DNA"/>
</dbReference>
<protein>
    <submittedName>
        <fullName evidence="1">Uncharacterized protein</fullName>
    </submittedName>
</protein>
<reference evidence="1" key="1">
    <citation type="submission" date="2019-08" db="EMBL/GenBank/DDBJ databases">
        <authorList>
            <person name="Kucharzyk K."/>
            <person name="Murdoch R.W."/>
            <person name="Higgins S."/>
            <person name="Loffler F."/>
        </authorList>
    </citation>
    <scope>NUCLEOTIDE SEQUENCE</scope>
</reference>
<gene>
    <name evidence="1" type="ORF">SDC9_180170</name>
</gene>